<keyword evidence="2" id="KW-1185">Reference proteome</keyword>
<proteinExistence type="predicted"/>
<protein>
    <submittedName>
        <fullName evidence="1">Uncharacterized protein</fullName>
    </submittedName>
</protein>
<sequence>MSDVDEALLSRAAVPAAGMTPADPLVPLCVVEVGTTARS</sequence>
<evidence type="ECO:0000313" key="1">
    <source>
        <dbReference type="EMBL" id="ASV73974.1"/>
    </source>
</evidence>
<reference evidence="1 2" key="1">
    <citation type="journal article" name="Front. Microbiol.">
        <title>Sugar Metabolism of the First Thermophilic Planctomycete Thermogutta terrifontis: Comparative Genomic and Transcriptomic Approaches.</title>
        <authorList>
            <person name="Elcheninov A.G."/>
            <person name="Menzel P."/>
            <person name="Gudbergsdottir S.R."/>
            <person name="Slesarev A.I."/>
            <person name="Kadnikov V.V."/>
            <person name="Krogh A."/>
            <person name="Bonch-Osmolovskaya E.A."/>
            <person name="Peng X."/>
            <person name="Kublanov I.V."/>
        </authorList>
    </citation>
    <scope>NUCLEOTIDE SEQUENCE [LARGE SCALE GENOMIC DNA]</scope>
    <source>
        <strain evidence="1 2">R1</strain>
    </source>
</reference>
<dbReference type="KEGG" id="ttf:THTE_1372"/>
<dbReference type="AlphaFoldDB" id="A0A286RDD5"/>
<dbReference type="Proteomes" id="UP000215086">
    <property type="component" value="Chromosome"/>
</dbReference>
<dbReference type="EMBL" id="CP018477">
    <property type="protein sequence ID" value="ASV73974.1"/>
    <property type="molecule type" value="Genomic_DNA"/>
</dbReference>
<organism evidence="1 2">
    <name type="scientific">Thermogutta terrifontis</name>
    <dbReference type="NCBI Taxonomy" id="1331910"/>
    <lineage>
        <taxon>Bacteria</taxon>
        <taxon>Pseudomonadati</taxon>
        <taxon>Planctomycetota</taxon>
        <taxon>Planctomycetia</taxon>
        <taxon>Pirellulales</taxon>
        <taxon>Thermoguttaceae</taxon>
        <taxon>Thermogutta</taxon>
    </lineage>
</organism>
<accession>A0A286RDD5</accession>
<gene>
    <name evidence="1" type="ORF">THTE_1372</name>
</gene>
<evidence type="ECO:0000313" key="2">
    <source>
        <dbReference type="Proteomes" id="UP000215086"/>
    </source>
</evidence>
<name>A0A286RDD5_9BACT</name>